<sequence>MLWSNGEDEDDLTEGQGLLDGYRFFHERMICDRIYGALSSIGSELRGSESGCALRVGSVNEEMYRMGLDYELAVSVFRLDRFPTKRLNIYSSPDLLMFIRNVLRGTREFETIRRSCFGKLFDLPARQCHVSCKLIYSFLTRQLVCRPKNTLWPVPH</sequence>
<dbReference type="EMBL" id="JAGKQM010000008">
    <property type="protein sequence ID" value="KAH0914589.1"/>
    <property type="molecule type" value="Genomic_DNA"/>
</dbReference>
<evidence type="ECO:0000313" key="2">
    <source>
        <dbReference type="Proteomes" id="UP000824890"/>
    </source>
</evidence>
<dbReference type="Proteomes" id="UP000824890">
    <property type="component" value="Unassembled WGS sequence"/>
</dbReference>
<proteinExistence type="predicted"/>
<evidence type="ECO:0000313" key="1">
    <source>
        <dbReference type="EMBL" id="KAH0914589.1"/>
    </source>
</evidence>
<keyword evidence="2" id="KW-1185">Reference proteome</keyword>
<accession>A0ABQ8CBZ2</accession>
<name>A0ABQ8CBZ2_BRANA</name>
<protein>
    <submittedName>
        <fullName evidence="1">Uncharacterized protein</fullName>
    </submittedName>
</protein>
<reference evidence="1 2" key="1">
    <citation type="submission" date="2021-05" db="EMBL/GenBank/DDBJ databases">
        <title>Genome Assembly of Synthetic Allotetraploid Brassica napus Reveals Homoeologous Exchanges between Subgenomes.</title>
        <authorList>
            <person name="Davis J.T."/>
        </authorList>
    </citation>
    <scope>NUCLEOTIDE SEQUENCE [LARGE SCALE GENOMIC DNA]</scope>
    <source>
        <strain evidence="2">cv. Da-Ae</strain>
        <tissue evidence="1">Seedling</tissue>
    </source>
</reference>
<comment type="caution">
    <text evidence="1">The sequence shown here is derived from an EMBL/GenBank/DDBJ whole genome shotgun (WGS) entry which is preliminary data.</text>
</comment>
<gene>
    <name evidence="1" type="ORF">HID58_029035</name>
</gene>
<dbReference type="PANTHER" id="PTHR48449">
    <property type="entry name" value="DUF1985 DOMAIN-CONTAINING PROTEIN"/>
    <property type="match status" value="1"/>
</dbReference>
<dbReference type="PANTHER" id="PTHR48449:SF1">
    <property type="entry name" value="DUF1985 DOMAIN-CONTAINING PROTEIN"/>
    <property type="match status" value="1"/>
</dbReference>
<organism evidence="1 2">
    <name type="scientific">Brassica napus</name>
    <name type="common">Rape</name>
    <dbReference type="NCBI Taxonomy" id="3708"/>
    <lineage>
        <taxon>Eukaryota</taxon>
        <taxon>Viridiplantae</taxon>
        <taxon>Streptophyta</taxon>
        <taxon>Embryophyta</taxon>
        <taxon>Tracheophyta</taxon>
        <taxon>Spermatophyta</taxon>
        <taxon>Magnoliopsida</taxon>
        <taxon>eudicotyledons</taxon>
        <taxon>Gunneridae</taxon>
        <taxon>Pentapetalae</taxon>
        <taxon>rosids</taxon>
        <taxon>malvids</taxon>
        <taxon>Brassicales</taxon>
        <taxon>Brassicaceae</taxon>
        <taxon>Brassiceae</taxon>
        <taxon>Brassica</taxon>
    </lineage>
</organism>